<protein>
    <recommendedName>
        <fullName evidence="6">MYND-type domain-containing protein</fullName>
    </recommendedName>
</protein>
<evidence type="ECO:0000256" key="5">
    <source>
        <dbReference type="SAM" id="MobiDB-lite"/>
    </source>
</evidence>
<evidence type="ECO:0000256" key="3">
    <source>
        <dbReference type="ARBA" id="ARBA00022833"/>
    </source>
</evidence>
<evidence type="ECO:0000256" key="1">
    <source>
        <dbReference type="ARBA" id="ARBA00022723"/>
    </source>
</evidence>
<dbReference type="Gene3D" id="6.10.140.2220">
    <property type="match status" value="1"/>
</dbReference>
<keyword evidence="3" id="KW-0862">Zinc</keyword>
<dbReference type="PROSITE" id="PS01360">
    <property type="entry name" value="ZF_MYND_1"/>
    <property type="match status" value="1"/>
</dbReference>
<dbReference type="Pfam" id="PF01753">
    <property type="entry name" value="zf-MYND"/>
    <property type="match status" value="1"/>
</dbReference>
<feature type="domain" description="MYND-type" evidence="6">
    <location>
        <begin position="328"/>
        <end position="368"/>
    </location>
</feature>
<keyword evidence="2 4" id="KW-0863">Zinc-finger</keyword>
<feature type="region of interest" description="Disordered" evidence="5">
    <location>
        <begin position="32"/>
        <end position="52"/>
    </location>
</feature>
<evidence type="ECO:0000313" key="8">
    <source>
        <dbReference type="Proteomes" id="UP001215598"/>
    </source>
</evidence>
<keyword evidence="1" id="KW-0479">Metal-binding</keyword>
<keyword evidence="8" id="KW-1185">Reference proteome</keyword>
<evidence type="ECO:0000259" key="6">
    <source>
        <dbReference type="PROSITE" id="PS50865"/>
    </source>
</evidence>
<dbReference type="GO" id="GO:0008270">
    <property type="term" value="F:zinc ion binding"/>
    <property type="evidence" value="ECO:0007669"/>
    <property type="project" value="UniProtKB-KW"/>
</dbReference>
<dbReference type="AlphaFoldDB" id="A0AAD7NT15"/>
<evidence type="ECO:0000313" key="7">
    <source>
        <dbReference type="EMBL" id="KAJ7773915.1"/>
    </source>
</evidence>
<gene>
    <name evidence="7" type="ORF">B0H16DRAFT_1510404</name>
</gene>
<dbReference type="PROSITE" id="PS50865">
    <property type="entry name" value="ZF_MYND_2"/>
    <property type="match status" value="1"/>
</dbReference>
<dbReference type="InterPro" id="IPR002893">
    <property type="entry name" value="Znf_MYND"/>
</dbReference>
<dbReference type="EMBL" id="JARKIB010000012">
    <property type="protein sequence ID" value="KAJ7773915.1"/>
    <property type="molecule type" value="Genomic_DNA"/>
</dbReference>
<dbReference type="Proteomes" id="UP001215598">
    <property type="component" value="Unassembled WGS sequence"/>
</dbReference>
<reference evidence="7" key="1">
    <citation type="submission" date="2023-03" db="EMBL/GenBank/DDBJ databases">
        <title>Massive genome expansion in bonnet fungi (Mycena s.s.) driven by repeated elements and novel gene families across ecological guilds.</title>
        <authorList>
            <consortium name="Lawrence Berkeley National Laboratory"/>
            <person name="Harder C.B."/>
            <person name="Miyauchi S."/>
            <person name="Viragh M."/>
            <person name="Kuo A."/>
            <person name="Thoen E."/>
            <person name="Andreopoulos B."/>
            <person name="Lu D."/>
            <person name="Skrede I."/>
            <person name="Drula E."/>
            <person name="Henrissat B."/>
            <person name="Morin E."/>
            <person name="Kohler A."/>
            <person name="Barry K."/>
            <person name="LaButti K."/>
            <person name="Morin E."/>
            <person name="Salamov A."/>
            <person name="Lipzen A."/>
            <person name="Mereny Z."/>
            <person name="Hegedus B."/>
            <person name="Baldrian P."/>
            <person name="Stursova M."/>
            <person name="Weitz H."/>
            <person name="Taylor A."/>
            <person name="Grigoriev I.V."/>
            <person name="Nagy L.G."/>
            <person name="Martin F."/>
            <person name="Kauserud H."/>
        </authorList>
    </citation>
    <scope>NUCLEOTIDE SEQUENCE</scope>
    <source>
        <strain evidence="7">CBHHK182m</strain>
    </source>
</reference>
<proteinExistence type="predicted"/>
<sequence>MSKFGKSRVPESSKSSASDRARMTALIQAIDEMSKLGARNSSKSPSASDKARMKPIVQAWKEIEGTERPSKYTHRVAWNDYFERGLALKYTCYSYTFPPIETWDECEWSWSTNTINDLNLSIAQRTKELMRAEGLLVAIAVENVIYGNFESEWKELGLERKRELVLEGLYRGSCCSPRENSREICPELTIEGLIGDGEYNLINLLKRIIAHDPTGNRRVKELFLFVHSYIEHEYRHSDEAPDLLKAFLYRALLYRNFCIVDTLNGILEAYNNLPTPPMIPMQSSNSLHDEDRMARKERARVEIKKNNLHITVDGSQCREHKAIVVPGCTICHTKTDTNSLKRCARCQLVWYCSSACQKKDWPDHKKFCGKQYYDPQLLAPAPEDPAEFIGCPAPAHGYIRTPALWRQIWYLSKPDSQRTFYHFDTTPKHTRSIIIKHPPGAGDTFLVARRRAMASGSVPAIHMMFAIAKYGEVNGMTIYGITVDQIRRQFEMEYRVEITLANIYATEPFAPPTLQELKEEREYLQQRLDSVEF</sequence>
<name>A0AAD7NT15_9AGAR</name>
<evidence type="ECO:0000256" key="4">
    <source>
        <dbReference type="PROSITE-ProRule" id="PRU00134"/>
    </source>
</evidence>
<accession>A0AAD7NT15</accession>
<dbReference type="SUPFAM" id="SSF144232">
    <property type="entry name" value="HIT/MYND zinc finger-like"/>
    <property type="match status" value="1"/>
</dbReference>
<comment type="caution">
    <text evidence="7">The sequence shown here is derived from an EMBL/GenBank/DDBJ whole genome shotgun (WGS) entry which is preliminary data.</text>
</comment>
<organism evidence="7 8">
    <name type="scientific">Mycena metata</name>
    <dbReference type="NCBI Taxonomy" id="1033252"/>
    <lineage>
        <taxon>Eukaryota</taxon>
        <taxon>Fungi</taxon>
        <taxon>Dikarya</taxon>
        <taxon>Basidiomycota</taxon>
        <taxon>Agaricomycotina</taxon>
        <taxon>Agaricomycetes</taxon>
        <taxon>Agaricomycetidae</taxon>
        <taxon>Agaricales</taxon>
        <taxon>Marasmiineae</taxon>
        <taxon>Mycenaceae</taxon>
        <taxon>Mycena</taxon>
    </lineage>
</organism>
<feature type="region of interest" description="Disordered" evidence="5">
    <location>
        <begin position="1"/>
        <end position="20"/>
    </location>
</feature>
<evidence type="ECO:0000256" key="2">
    <source>
        <dbReference type="ARBA" id="ARBA00022771"/>
    </source>
</evidence>